<dbReference type="RefSeq" id="WP_148379550.1">
    <property type="nucleotide sequence ID" value="NZ_VSIY01000015.1"/>
</dbReference>
<dbReference type="SUPFAM" id="SSF47090">
    <property type="entry name" value="PGBD-like"/>
    <property type="match status" value="1"/>
</dbReference>
<organism evidence="3 4">
    <name type="scientific">Maritimibacter fusiformis</name>
    <dbReference type="NCBI Taxonomy" id="2603819"/>
    <lineage>
        <taxon>Bacteria</taxon>
        <taxon>Pseudomonadati</taxon>
        <taxon>Pseudomonadota</taxon>
        <taxon>Alphaproteobacteria</taxon>
        <taxon>Rhodobacterales</taxon>
        <taxon>Roseobacteraceae</taxon>
        <taxon>Maritimibacter</taxon>
    </lineage>
</organism>
<evidence type="ECO:0000313" key="4">
    <source>
        <dbReference type="Proteomes" id="UP000322080"/>
    </source>
</evidence>
<dbReference type="InterPro" id="IPR011970">
    <property type="entry name" value="MltB_2"/>
</dbReference>
<dbReference type="InterPro" id="IPR043426">
    <property type="entry name" value="MltB-like"/>
</dbReference>
<dbReference type="Pfam" id="PF01471">
    <property type="entry name" value="PG_binding_1"/>
    <property type="match status" value="1"/>
</dbReference>
<reference evidence="3 4" key="1">
    <citation type="submission" date="2019-08" db="EMBL/GenBank/DDBJ databases">
        <title>Identification of a novel species of the genus Boseongicola.</title>
        <authorList>
            <person name="Zhang X.-Q."/>
        </authorList>
    </citation>
    <scope>NUCLEOTIDE SEQUENCE [LARGE SCALE GENOMIC DNA]</scope>
    <source>
        <strain evidence="3 4">HY14</strain>
    </source>
</reference>
<dbReference type="InterPro" id="IPR036366">
    <property type="entry name" value="PGBDSf"/>
</dbReference>
<dbReference type="Gene3D" id="1.10.530.10">
    <property type="match status" value="1"/>
</dbReference>
<feature type="domain" description="Transglycosylase SLT" evidence="2">
    <location>
        <begin position="13"/>
        <end position="305"/>
    </location>
</feature>
<evidence type="ECO:0000259" key="2">
    <source>
        <dbReference type="Pfam" id="PF13406"/>
    </source>
</evidence>
<evidence type="ECO:0000259" key="1">
    <source>
        <dbReference type="Pfam" id="PF01471"/>
    </source>
</evidence>
<dbReference type="GO" id="GO:0009253">
    <property type="term" value="P:peptidoglycan catabolic process"/>
    <property type="evidence" value="ECO:0007669"/>
    <property type="project" value="TreeGrafter"/>
</dbReference>
<proteinExistence type="predicted"/>
<evidence type="ECO:0000313" key="3">
    <source>
        <dbReference type="EMBL" id="TYB77615.1"/>
    </source>
</evidence>
<dbReference type="SUPFAM" id="SSF53955">
    <property type="entry name" value="Lysozyme-like"/>
    <property type="match status" value="1"/>
</dbReference>
<dbReference type="InterPro" id="IPR002477">
    <property type="entry name" value="Peptidoglycan-bd-like"/>
</dbReference>
<dbReference type="GO" id="GO:0008933">
    <property type="term" value="F:peptidoglycan lytic transglycosylase activity"/>
    <property type="evidence" value="ECO:0007669"/>
    <property type="project" value="TreeGrafter"/>
</dbReference>
<dbReference type="InterPro" id="IPR031304">
    <property type="entry name" value="SLT_2"/>
</dbReference>
<dbReference type="Gene3D" id="1.10.8.350">
    <property type="entry name" value="Bacterial muramidase"/>
    <property type="match status" value="1"/>
</dbReference>
<comment type="caution">
    <text evidence="3">The sequence shown here is derived from an EMBL/GenBank/DDBJ whole genome shotgun (WGS) entry which is preliminary data.</text>
</comment>
<dbReference type="EMBL" id="VSIY01000015">
    <property type="protein sequence ID" value="TYB77615.1"/>
    <property type="molecule type" value="Genomic_DNA"/>
</dbReference>
<dbReference type="PANTHER" id="PTHR30163">
    <property type="entry name" value="MEMBRANE-BOUND LYTIC MUREIN TRANSGLYCOSYLASE B"/>
    <property type="match status" value="1"/>
</dbReference>
<dbReference type="InterPro" id="IPR036365">
    <property type="entry name" value="PGBD-like_sf"/>
</dbReference>
<dbReference type="CDD" id="cd13399">
    <property type="entry name" value="Slt35-like"/>
    <property type="match status" value="1"/>
</dbReference>
<keyword evidence="4" id="KW-1185">Reference proteome</keyword>
<dbReference type="NCBIfam" id="TIGR02283">
    <property type="entry name" value="MltB_2"/>
    <property type="match status" value="1"/>
</dbReference>
<dbReference type="Pfam" id="PF13406">
    <property type="entry name" value="SLT_2"/>
    <property type="match status" value="1"/>
</dbReference>
<feature type="domain" description="Peptidoglycan binding-like" evidence="1">
    <location>
        <begin position="326"/>
        <end position="381"/>
    </location>
</feature>
<gene>
    <name evidence="3" type="ORF">FVF75_15240</name>
</gene>
<name>A0A5D0R9Q6_9RHOB</name>
<accession>A0A5D0R9Q6</accession>
<protein>
    <submittedName>
        <fullName evidence="3">Lytic murein transglycosylase</fullName>
    </submittedName>
</protein>
<dbReference type="InterPro" id="IPR023346">
    <property type="entry name" value="Lysozyme-like_dom_sf"/>
</dbReference>
<dbReference type="PANTHER" id="PTHR30163:SF8">
    <property type="entry name" value="LYTIC MUREIN TRANSGLYCOSYLASE"/>
    <property type="match status" value="1"/>
</dbReference>
<dbReference type="FunFam" id="1.10.8.350:FF:000001">
    <property type="entry name" value="Lytic murein transglycosylase B"/>
    <property type="match status" value="1"/>
</dbReference>
<dbReference type="Proteomes" id="UP000322080">
    <property type="component" value="Unassembled WGS sequence"/>
</dbReference>
<sequence length="389" mass="42720">MDQDQWPSDAAVFRAWVDEEFVPRALERRIRPAVLHRAMAEATFLPEVIERQADQSEFSLPIREYLDITASDERARIGRQMLRRHRDLLNRIEMTFSVEPEVIAAIWGLETGYGVVPGRFPVISALATLAFRGRRAALFEDQLIAALRMVQTHKVKPETMFGSWAGAMGHGQFMPTSVLGFGVDFDGDGRLDLWGEDPSDALASIANYLKKHGWKTGQPWGLEVRLPAAFDYGLSAPDAARPTRDWAAMGVTDATGGALPDYGAGTILLPAGHRGAALLVLRNFLVLTAYNRAQSYAIAIGHLSDRIAGGKPFRKAWPEDQTPLSRTDVVTAQVLLTQAGFDTHGVDGFVGHNTERAVRAFQAVHAMVPDGHLDSAFLDQLREIAADPG</sequence>
<dbReference type="Gene3D" id="1.10.101.10">
    <property type="entry name" value="PGBD-like superfamily/PGBD"/>
    <property type="match status" value="1"/>
</dbReference>
<dbReference type="AlphaFoldDB" id="A0A5D0R9Q6"/>